<reference evidence="2 3" key="1">
    <citation type="submission" date="2017-03" db="EMBL/GenBank/DDBJ databases">
        <title>Sulfur activation and transportation mechanism of thermophilic Archaea Acidianus manzaensis YN-25.</title>
        <authorList>
            <person name="Ma Y."/>
            <person name="Yang Y."/>
            <person name="Xia J."/>
        </authorList>
    </citation>
    <scope>NUCLEOTIDE SEQUENCE [LARGE SCALE GENOMIC DNA]</scope>
    <source>
        <strain evidence="2 3">YN-25</strain>
    </source>
</reference>
<dbReference type="AlphaFoldDB" id="A0A1W6JZ82"/>
<dbReference type="PANTHER" id="PTHR34075:SF5">
    <property type="entry name" value="BLR3430 PROTEIN"/>
    <property type="match status" value="1"/>
</dbReference>
<dbReference type="EMBL" id="CP020477">
    <property type="protein sequence ID" value="ARM75542.1"/>
    <property type="molecule type" value="Genomic_DNA"/>
</dbReference>
<organism evidence="2 3">
    <name type="scientific">Acidianus manzaensis</name>
    <dbReference type="NCBI Taxonomy" id="282676"/>
    <lineage>
        <taxon>Archaea</taxon>
        <taxon>Thermoproteota</taxon>
        <taxon>Thermoprotei</taxon>
        <taxon>Sulfolobales</taxon>
        <taxon>Sulfolobaceae</taxon>
        <taxon>Acidianus</taxon>
    </lineage>
</organism>
<protein>
    <submittedName>
        <fullName evidence="2">Nucleic acid-binding protein</fullName>
    </submittedName>
</protein>
<feature type="domain" description="ChsH2 rubredoxin-like zinc ribbon" evidence="1">
    <location>
        <begin position="14"/>
        <end position="46"/>
    </location>
</feature>
<accession>A0A1W6JZ82</accession>
<dbReference type="OrthoDB" id="9573at2157"/>
<dbReference type="Proteomes" id="UP000193404">
    <property type="component" value="Chromosome"/>
</dbReference>
<dbReference type="KEGG" id="aman:B6F84_05505"/>
<dbReference type="InterPro" id="IPR052513">
    <property type="entry name" value="Thioester_dehydratase-like"/>
</dbReference>
<evidence type="ECO:0000313" key="3">
    <source>
        <dbReference type="Proteomes" id="UP000193404"/>
    </source>
</evidence>
<evidence type="ECO:0000259" key="1">
    <source>
        <dbReference type="Pfam" id="PF12172"/>
    </source>
</evidence>
<sequence length="116" mass="13423">MIDEIIRVYKEYFNEGKLPYILCKKCGTTFYYPKEFCPKCGSSSLEVKVSEGRGIVFSVTKFNDKSGEVIYGIVQLKEGFRMYTNFLDAVNIDDEVIVTFNNKKDNQLKFPLFKKA</sequence>
<dbReference type="PANTHER" id="PTHR34075">
    <property type="entry name" value="BLR3430 PROTEIN"/>
    <property type="match status" value="1"/>
</dbReference>
<dbReference type="RefSeq" id="WP_148691312.1">
    <property type="nucleotide sequence ID" value="NZ_CP020477.1"/>
</dbReference>
<name>A0A1W6JZ82_9CREN</name>
<gene>
    <name evidence="2" type="ORF">B6F84_05505</name>
</gene>
<proteinExistence type="predicted"/>
<dbReference type="InterPro" id="IPR012340">
    <property type="entry name" value="NA-bd_OB-fold"/>
</dbReference>
<dbReference type="GeneID" id="41590355"/>
<dbReference type="InterPro" id="IPR022002">
    <property type="entry name" value="ChsH2_Znr"/>
</dbReference>
<dbReference type="STRING" id="282676.B6F84_05505"/>
<dbReference type="SUPFAM" id="SSF50249">
    <property type="entry name" value="Nucleic acid-binding proteins"/>
    <property type="match status" value="1"/>
</dbReference>
<keyword evidence="3" id="KW-1185">Reference proteome</keyword>
<dbReference type="Pfam" id="PF12172">
    <property type="entry name" value="zf-ChsH2"/>
    <property type="match status" value="1"/>
</dbReference>
<evidence type="ECO:0000313" key="2">
    <source>
        <dbReference type="EMBL" id="ARM75542.1"/>
    </source>
</evidence>
<dbReference type="Gene3D" id="6.10.30.10">
    <property type="match status" value="1"/>
</dbReference>